<dbReference type="RefSeq" id="WP_219665730.1">
    <property type="nucleotide sequence ID" value="NZ_WTFF01000033.1"/>
</dbReference>
<protein>
    <submittedName>
        <fullName evidence="1">Uncharacterized protein</fullName>
    </submittedName>
</protein>
<keyword evidence="2" id="KW-1185">Reference proteome</keyword>
<dbReference type="Proteomes" id="UP000812013">
    <property type="component" value="Unassembled WGS sequence"/>
</dbReference>
<organism evidence="1 2">
    <name type="scientific">Streptomyces bambusae</name>
    <dbReference type="NCBI Taxonomy" id="1550616"/>
    <lineage>
        <taxon>Bacteria</taxon>
        <taxon>Bacillati</taxon>
        <taxon>Actinomycetota</taxon>
        <taxon>Actinomycetes</taxon>
        <taxon>Kitasatosporales</taxon>
        <taxon>Streptomycetaceae</taxon>
        <taxon>Streptomyces</taxon>
    </lineage>
</organism>
<dbReference type="EMBL" id="WTFF01000033">
    <property type="protein sequence ID" value="MBW5481791.1"/>
    <property type="molecule type" value="Genomic_DNA"/>
</dbReference>
<sequence>MNVIISSLIGQSRRVVFSGPLGEAWGTWRGDEPPQLGPANVELDIPDVIEKWTAVDVAESLEGSLGAPLAVCGTVESISDDGVAAIRVASDIVLVELGPPTPSPHQRITFRVPRIDLYPYSL</sequence>
<name>A0ABS6Z4X1_9ACTN</name>
<proteinExistence type="predicted"/>
<gene>
    <name evidence="1" type="ORF">GPJ59_07805</name>
</gene>
<comment type="caution">
    <text evidence="1">The sequence shown here is derived from an EMBL/GenBank/DDBJ whole genome shotgun (WGS) entry which is preliminary data.</text>
</comment>
<accession>A0ABS6Z4X1</accession>
<evidence type="ECO:0000313" key="1">
    <source>
        <dbReference type="EMBL" id="MBW5481791.1"/>
    </source>
</evidence>
<reference evidence="1 2" key="1">
    <citation type="submission" date="2019-12" db="EMBL/GenBank/DDBJ databases">
        <title>Genome sequence of Streptomyces bambusae.</title>
        <authorList>
            <person name="Bansal K."/>
            <person name="Choksket S."/>
            <person name="Korpole S."/>
            <person name="Patil P.B."/>
        </authorList>
    </citation>
    <scope>NUCLEOTIDE SEQUENCE [LARGE SCALE GENOMIC DNA]</scope>
    <source>
        <strain evidence="1 2">SK60</strain>
    </source>
</reference>
<evidence type="ECO:0000313" key="2">
    <source>
        <dbReference type="Proteomes" id="UP000812013"/>
    </source>
</evidence>